<dbReference type="Proteomes" id="UP001501470">
    <property type="component" value="Unassembled WGS sequence"/>
</dbReference>
<accession>A0ABN2BW78</accession>
<comment type="caution">
    <text evidence="2">The sequence shown here is derived from an EMBL/GenBank/DDBJ whole genome shotgun (WGS) entry which is preliminary data.</text>
</comment>
<proteinExistence type="predicted"/>
<dbReference type="RefSeq" id="WP_344508808.1">
    <property type="nucleotide sequence ID" value="NZ_BAAAQD010000020.1"/>
</dbReference>
<feature type="transmembrane region" description="Helical" evidence="1">
    <location>
        <begin position="183"/>
        <end position="203"/>
    </location>
</feature>
<feature type="transmembrane region" description="Helical" evidence="1">
    <location>
        <begin position="312"/>
        <end position="335"/>
    </location>
</feature>
<keyword evidence="1" id="KW-1133">Transmembrane helix</keyword>
<reference evidence="2 3" key="1">
    <citation type="journal article" date="2019" name="Int. J. Syst. Evol. Microbiol.">
        <title>The Global Catalogue of Microorganisms (GCM) 10K type strain sequencing project: providing services to taxonomists for standard genome sequencing and annotation.</title>
        <authorList>
            <consortium name="The Broad Institute Genomics Platform"/>
            <consortium name="The Broad Institute Genome Sequencing Center for Infectious Disease"/>
            <person name="Wu L."/>
            <person name="Ma J."/>
        </authorList>
    </citation>
    <scope>NUCLEOTIDE SEQUENCE [LARGE SCALE GENOMIC DNA]</scope>
    <source>
        <strain evidence="2 3">JCM 15933</strain>
    </source>
</reference>
<keyword evidence="1" id="KW-0812">Transmembrane</keyword>
<feature type="transmembrane region" description="Helical" evidence="1">
    <location>
        <begin position="378"/>
        <end position="396"/>
    </location>
</feature>
<dbReference type="EMBL" id="BAAAQD010000020">
    <property type="protein sequence ID" value="GAA1548638.1"/>
    <property type="molecule type" value="Genomic_DNA"/>
</dbReference>
<feature type="transmembrane region" description="Helical" evidence="1">
    <location>
        <begin position="51"/>
        <end position="79"/>
    </location>
</feature>
<feature type="transmembrane region" description="Helical" evidence="1">
    <location>
        <begin position="91"/>
        <end position="116"/>
    </location>
</feature>
<feature type="transmembrane region" description="Helical" evidence="1">
    <location>
        <begin position="158"/>
        <end position="177"/>
    </location>
</feature>
<organism evidence="2 3">
    <name type="scientific">Dactylosporangium maewongense</name>
    <dbReference type="NCBI Taxonomy" id="634393"/>
    <lineage>
        <taxon>Bacteria</taxon>
        <taxon>Bacillati</taxon>
        <taxon>Actinomycetota</taxon>
        <taxon>Actinomycetes</taxon>
        <taxon>Micromonosporales</taxon>
        <taxon>Micromonosporaceae</taxon>
        <taxon>Dactylosporangium</taxon>
    </lineage>
</organism>
<evidence type="ECO:0000313" key="2">
    <source>
        <dbReference type="EMBL" id="GAA1548638.1"/>
    </source>
</evidence>
<protein>
    <submittedName>
        <fullName evidence="2">Uncharacterized protein</fullName>
    </submittedName>
</protein>
<sequence>MPARPRTSERTRIPRARGRLAGAGLLDQMVIAAANSANTLLGGILLPKGQFGALALALAVGYFATCLNRAIVGDVLLALASRHDGEPRVRLARNGLATALCSGLITTVVFVVLWALHPGRGGIDLRQLIWLAPFMVPIMLHDTARFDYLADRRPDKALGIDLVWAGTQAVMVVTMILTHTSSAGGLLTGWGLGATAGITVYLIREHRLPWQGSPLAWLADTRQLSGWFTVTAVVAQVQVLAISFIVAGRLSKIDLANLRFVQTVQLQPVQNLITAVQNLLVPHVSRNAADAAEPGPEGARAALALRRQTRRLAIAFAVVGALMVLTLWPVVSYALVHTQKFAEAAPLVLPIALQGALYLFQVPFTAAMRGMHRARMLFAQYVFFVVVSLSGLTFGADHGGLRGAAWGLLAGSTASLICMVTLYAYALRRIPKVPENPHGPADAGVDTFDRSGLAVRPSV</sequence>
<evidence type="ECO:0000313" key="3">
    <source>
        <dbReference type="Proteomes" id="UP001501470"/>
    </source>
</evidence>
<feature type="transmembrane region" description="Helical" evidence="1">
    <location>
        <begin position="347"/>
        <end position="366"/>
    </location>
</feature>
<feature type="transmembrane region" description="Helical" evidence="1">
    <location>
        <begin position="408"/>
        <end position="427"/>
    </location>
</feature>
<name>A0ABN2BW78_9ACTN</name>
<evidence type="ECO:0000256" key="1">
    <source>
        <dbReference type="SAM" id="Phobius"/>
    </source>
</evidence>
<keyword evidence="1" id="KW-0472">Membrane</keyword>
<feature type="transmembrane region" description="Helical" evidence="1">
    <location>
        <begin position="20"/>
        <end position="45"/>
    </location>
</feature>
<keyword evidence="3" id="KW-1185">Reference proteome</keyword>
<gene>
    <name evidence="2" type="ORF">GCM10009827_081210</name>
</gene>